<name>A0A9X2YCI1_9MYCO</name>
<keyword evidence="2" id="KW-1185">Reference proteome</keyword>
<accession>A0A9X2YCI1</accession>
<dbReference type="AlphaFoldDB" id="A0A9X2YCI1"/>
<dbReference type="RefSeq" id="WP_264014282.1">
    <property type="nucleotide sequence ID" value="NZ_JACKSJ010000161.1"/>
</dbReference>
<dbReference type="Proteomes" id="UP001140293">
    <property type="component" value="Unassembled WGS sequence"/>
</dbReference>
<protein>
    <submittedName>
        <fullName evidence="1">Uncharacterized protein</fullName>
    </submittedName>
</protein>
<dbReference type="InterPro" id="IPR045596">
    <property type="entry name" value="DUF6459"/>
</dbReference>
<reference evidence="1" key="2">
    <citation type="journal article" date="2022" name="BMC Genomics">
        <title>Comparative genome analysis of mycobacteria focusing on tRNA and non-coding RNA.</title>
        <authorList>
            <person name="Behra P.R.K."/>
            <person name="Pettersson B.M.F."/>
            <person name="Ramesh M."/>
            <person name="Das S."/>
            <person name="Dasgupta S."/>
            <person name="Kirsebom L.A."/>
        </authorList>
    </citation>
    <scope>NUCLEOTIDE SEQUENCE</scope>
    <source>
        <strain evidence="1">DSM 44615</strain>
    </source>
</reference>
<organism evidence="1 2">
    <name type="scientific">[Mycobacterium] manitobense</name>
    <dbReference type="NCBI Taxonomy" id="190147"/>
    <lineage>
        <taxon>Bacteria</taxon>
        <taxon>Bacillati</taxon>
        <taxon>Actinomycetota</taxon>
        <taxon>Actinomycetes</taxon>
        <taxon>Mycobacteriales</taxon>
        <taxon>Mycobacteriaceae</taxon>
        <taxon>Mycolicibacterium</taxon>
    </lineage>
</organism>
<feature type="non-terminal residue" evidence="1">
    <location>
        <position position="1"/>
    </location>
</feature>
<proteinExistence type="predicted"/>
<sequence length="66" mass="7203">TVVTHARLRHAAPARLRRVRLRAAGSGSTAAEVFATYTRGERVRAIAARVELVGPDRWQLVALQIG</sequence>
<dbReference type="Pfam" id="PF20060">
    <property type="entry name" value="DUF6459"/>
    <property type="match status" value="1"/>
</dbReference>
<comment type="caution">
    <text evidence="1">The sequence shown here is derived from an EMBL/GenBank/DDBJ whole genome shotgun (WGS) entry which is preliminary data.</text>
</comment>
<dbReference type="EMBL" id="JACKSJ010000161">
    <property type="protein sequence ID" value="MCV7172103.1"/>
    <property type="molecule type" value="Genomic_DNA"/>
</dbReference>
<evidence type="ECO:0000313" key="2">
    <source>
        <dbReference type="Proteomes" id="UP001140293"/>
    </source>
</evidence>
<evidence type="ECO:0000313" key="1">
    <source>
        <dbReference type="EMBL" id="MCV7172103.1"/>
    </source>
</evidence>
<gene>
    <name evidence="1" type="ORF">H7I41_19490</name>
</gene>
<reference evidence="1" key="1">
    <citation type="submission" date="2020-07" db="EMBL/GenBank/DDBJ databases">
        <authorList>
            <person name="Pettersson B.M.F."/>
            <person name="Behra P.R.K."/>
            <person name="Ramesh M."/>
            <person name="Das S."/>
            <person name="Dasgupta S."/>
            <person name="Kirsebom L.A."/>
        </authorList>
    </citation>
    <scope>NUCLEOTIDE SEQUENCE</scope>
    <source>
        <strain evidence="1">DSM 44615</strain>
    </source>
</reference>